<dbReference type="EnsemblPlants" id="KEH26666">
    <property type="protein sequence ID" value="KEH26666"/>
    <property type="gene ID" value="MTR_6g066390"/>
</dbReference>
<dbReference type="HOGENOM" id="CLU_2835014_0_0_1"/>
<feature type="repeat" description="PPR" evidence="2">
    <location>
        <begin position="1"/>
        <end position="32"/>
    </location>
</feature>
<dbReference type="EMBL" id="CM001222">
    <property type="protein sequence ID" value="KEH26666.1"/>
    <property type="molecule type" value="Genomic_DNA"/>
</dbReference>
<dbReference type="Gene3D" id="1.25.40.10">
    <property type="entry name" value="Tetratricopeptide repeat domain"/>
    <property type="match status" value="1"/>
</dbReference>
<organism evidence="3 5">
    <name type="scientific">Medicago truncatula</name>
    <name type="common">Barrel medic</name>
    <name type="synonym">Medicago tribuloides</name>
    <dbReference type="NCBI Taxonomy" id="3880"/>
    <lineage>
        <taxon>Eukaryota</taxon>
        <taxon>Viridiplantae</taxon>
        <taxon>Streptophyta</taxon>
        <taxon>Embryophyta</taxon>
        <taxon>Tracheophyta</taxon>
        <taxon>Spermatophyta</taxon>
        <taxon>Magnoliopsida</taxon>
        <taxon>eudicotyledons</taxon>
        <taxon>Gunneridae</taxon>
        <taxon>Pentapetalae</taxon>
        <taxon>rosids</taxon>
        <taxon>fabids</taxon>
        <taxon>Fabales</taxon>
        <taxon>Fabaceae</taxon>
        <taxon>Papilionoideae</taxon>
        <taxon>50 kb inversion clade</taxon>
        <taxon>NPAAA clade</taxon>
        <taxon>Hologalegina</taxon>
        <taxon>IRL clade</taxon>
        <taxon>Trifolieae</taxon>
        <taxon>Medicago</taxon>
    </lineage>
</organism>
<reference evidence="3 5" key="2">
    <citation type="journal article" date="2014" name="BMC Genomics">
        <title>An improved genome release (version Mt4.0) for the model legume Medicago truncatula.</title>
        <authorList>
            <person name="Tang H."/>
            <person name="Krishnakumar V."/>
            <person name="Bidwell S."/>
            <person name="Rosen B."/>
            <person name="Chan A."/>
            <person name="Zhou S."/>
            <person name="Gentzbittel L."/>
            <person name="Childs K.L."/>
            <person name="Yandell M."/>
            <person name="Gundlach H."/>
            <person name="Mayer K.F."/>
            <person name="Schwartz D.C."/>
            <person name="Town C.D."/>
        </authorList>
    </citation>
    <scope>GENOME REANNOTATION</scope>
    <source>
        <strain evidence="3">A17</strain>
        <strain evidence="4 5">cv. Jemalong A17</strain>
    </source>
</reference>
<dbReference type="PANTHER" id="PTHR45613:SF207">
    <property type="entry name" value="OS08G0300700 PROTEIN"/>
    <property type="match status" value="1"/>
</dbReference>
<dbReference type="PROSITE" id="PS51375">
    <property type="entry name" value="PPR"/>
    <property type="match status" value="1"/>
</dbReference>
<reference evidence="3 5" key="1">
    <citation type="journal article" date="2011" name="Nature">
        <title>The Medicago genome provides insight into the evolution of rhizobial symbioses.</title>
        <authorList>
            <person name="Young N.D."/>
            <person name="Debelle F."/>
            <person name="Oldroyd G.E."/>
            <person name="Geurts R."/>
            <person name="Cannon S.B."/>
            <person name="Udvardi M.K."/>
            <person name="Benedito V.A."/>
            <person name="Mayer K.F."/>
            <person name="Gouzy J."/>
            <person name="Schoof H."/>
            <person name="Van de Peer Y."/>
            <person name="Proost S."/>
            <person name="Cook D.R."/>
            <person name="Meyers B.C."/>
            <person name="Spannagl M."/>
            <person name="Cheung F."/>
            <person name="De Mita S."/>
            <person name="Krishnakumar V."/>
            <person name="Gundlach H."/>
            <person name="Zhou S."/>
            <person name="Mudge J."/>
            <person name="Bharti A.K."/>
            <person name="Murray J.D."/>
            <person name="Naoumkina M.A."/>
            <person name="Rosen B."/>
            <person name="Silverstein K.A."/>
            <person name="Tang H."/>
            <person name="Rombauts S."/>
            <person name="Zhao P.X."/>
            <person name="Zhou P."/>
            <person name="Barbe V."/>
            <person name="Bardou P."/>
            <person name="Bechner M."/>
            <person name="Bellec A."/>
            <person name="Berger A."/>
            <person name="Berges H."/>
            <person name="Bidwell S."/>
            <person name="Bisseling T."/>
            <person name="Choisne N."/>
            <person name="Couloux A."/>
            <person name="Denny R."/>
            <person name="Deshpande S."/>
            <person name="Dai X."/>
            <person name="Doyle J.J."/>
            <person name="Dudez A.M."/>
            <person name="Farmer A.D."/>
            <person name="Fouteau S."/>
            <person name="Franken C."/>
            <person name="Gibelin C."/>
            <person name="Gish J."/>
            <person name="Goldstein S."/>
            <person name="Gonzalez A.J."/>
            <person name="Green P.J."/>
            <person name="Hallab A."/>
            <person name="Hartog M."/>
            <person name="Hua A."/>
            <person name="Humphray S.J."/>
            <person name="Jeong D.H."/>
            <person name="Jing Y."/>
            <person name="Jocker A."/>
            <person name="Kenton S.M."/>
            <person name="Kim D.J."/>
            <person name="Klee K."/>
            <person name="Lai H."/>
            <person name="Lang C."/>
            <person name="Lin S."/>
            <person name="Macmil S.L."/>
            <person name="Magdelenat G."/>
            <person name="Matthews L."/>
            <person name="McCorrison J."/>
            <person name="Monaghan E.L."/>
            <person name="Mun J.H."/>
            <person name="Najar F.Z."/>
            <person name="Nicholson C."/>
            <person name="Noirot C."/>
            <person name="O'Bleness M."/>
            <person name="Paule C.R."/>
            <person name="Poulain J."/>
            <person name="Prion F."/>
            <person name="Qin B."/>
            <person name="Qu C."/>
            <person name="Retzel E.F."/>
            <person name="Riddle C."/>
            <person name="Sallet E."/>
            <person name="Samain S."/>
            <person name="Samson N."/>
            <person name="Sanders I."/>
            <person name="Saurat O."/>
            <person name="Scarpelli C."/>
            <person name="Schiex T."/>
            <person name="Segurens B."/>
            <person name="Severin A.J."/>
            <person name="Sherrier D.J."/>
            <person name="Shi R."/>
            <person name="Sims S."/>
            <person name="Singer S.R."/>
            <person name="Sinharoy S."/>
            <person name="Sterck L."/>
            <person name="Viollet A."/>
            <person name="Wang B.B."/>
            <person name="Wang K."/>
            <person name="Wang M."/>
            <person name="Wang X."/>
            <person name="Warfsmann J."/>
            <person name="Weissenbach J."/>
            <person name="White D.D."/>
            <person name="White J.D."/>
            <person name="Wiley G.B."/>
            <person name="Wincker P."/>
            <person name="Xing Y."/>
            <person name="Yang L."/>
            <person name="Yao Z."/>
            <person name="Ying F."/>
            <person name="Zhai J."/>
            <person name="Zhou L."/>
            <person name="Zuber A."/>
            <person name="Denarie J."/>
            <person name="Dixon R.A."/>
            <person name="May G.D."/>
            <person name="Schwartz D.C."/>
            <person name="Rogers J."/>
            <person name="Quetier F."/>
            <person name="Town C.D."/>
            <person name="Roe B.A."/>
        </authorList>
    </citation>
    <scope>NUCLEOTIDE SEQUENCE [LARGE SCALE GENOMIC DNA]</scope>
    <source>
        <strain evidence="3">A17</strain>
        <strain evidence="4 5">cv. Jemalong A17</strain>
    </source>
</reference>
<reference evidence="4" key="3">
    <citation type="submission" date="2015-04" db="UniProtKB">
        <authorList>
            <consortium name="EnsemblPlants"/>
        </authorList>
    </citation>
    <scope>IDENTIFICATION</scope>
    <source>
        <strain evidence="4">cv. Jemalong A17</strain>
    </source>
</reference>
<evidence type="ECO:0000256" key="1">
    <source>
        <dbReference type="ARBA" id="ARBA00022737"/>
    </source>
</evidence>
<dbReference type="InterPro" id="IPR011990">
    <property type="entry name" value="TPR-like_helical_dom_sf"/>
</dbReference>
<proteinExistence type="predicted"/>
<sequence>MYTTIIDSLCKYKLVNDAFDLYSEMAAKRICPDVVTYSALISGVCIVVQNINVEISEVQPEGKLKN</sequence>
<evidence type="ECO:0000313" key="4">
    <source>
        <dbReference type="EnsemblPlants" id="KEH26666"/>
    </source>
</evidence>
<name>A0A072UB53_MEDTR</name>
<protein>
    <submittedName>
        <fullName evidence="3">Pentatricopeptide (PPR) repeat protein</fullName>
    </submittedName>
</protein>
<evidence type="ECO:0000313" key="5">
    <source>
        <dbReference type="Proteomes" id="UP000002051"/>
    </source>
</evidence>
<keyword evidence="5" id="KW-1185">Reference proteome</keyword>
<dbReference type="Proteomes" id="UP000002051">
    <property type="component" value="Chromosome 6"/>
</dbReference>
<dbReference type="AlphaFoldDB" id="A0A072UB53"/>
<accession>A0A072UB53</accession>
<evidence type="ECO:0000313" key="3">
    <source>
        <dbReference type="EMBL" id="KEH26666.1"/>
    </source>
</evidence>
<dbReference type="PANTHER" id="PTHR45613">
    <property type="entry name" value="PENTATRICOPEPTIDE REPEAT-CONTAINING PROTEIN"/>
    <property type="match status" value="1"/>
</dbReference>
<dbReference type="Pfam" id="PF13041">
    <property type="entry name" value="PPR_2"/>
    <property type="match status" value="1"/>
</dbReference>
<dbReference type="NCBIfam" id="TIGR00756">
    <property type="entry name" value="PPR"/>
    <property type="match status" value="1"/>
</dbReference>
<dbReference type="InterPro" id="IPR002885">
    <property type="entry name" value="PPR_rpt"/>
</dbReference>
<keyword evidence="1" id="KW-0677">Repeat</keyword>
<gene>
    <name evidence="3" type="ordered locus">MTR_6g066390</name>
</gene>
<dbReference type="STRING" id="3880.A0A072UB53"/>
<evidence type="ECO:0000256" key="2">
    <source>
        <dbReference type="PROSITE-ProRule" id="PRU00708"/>
    </source>
</evidence>